<feature type="compositionally biased region" description="Polar residues" evidence="1">
    <location>
        <begin position="70"/>
        <end position="87"/>
    </location>
</feature>
<dbReference type="EMBL" id="JARBHB010000004">
    <property type="protein sequence ID" value="KAJ8885470.1"/>
    <property type="molecule type" value="Genomic_DNA"/>
</dbReference>
<organism evidence="2 3">
    <name type="scientific">Dryococelus australis</name>
    <dbReference type="NCBI Taxonomy" id="614101"/>
    <lineage>
        <taxon>Eukaryota</taxon>
        <taxon>Metazoa</taxon>
        <taxon>Ecdysozoa</taxon>
        <taxon>Arthropoda</taxon>
        <taxon>Hexapoda</taxon>
        <taxon>Insecta</taxon>
        <taxon>Pterygota</taxon>
        <taxon>Neoptera</taxon>
        <taxon>Polyneoptera</taxon>
        <taxon>Phasmatodea</taxon>
        <taxon>Verophasmatodea</taxon>
        <taxon>Anareolatae</taxon>
        <taxon>Phasmatidae</taxon>
        <taxon>Eurycanthinae</taxon>
        <taxon>Dryococelus</taxon>
    </lineage>
</organism>
<reference evidence="2 3" key="1">
    <citation type="submission" date="2023-02" db="EMBL/GenBank/DDBJ databases">
        <title>LHISI_Scaffold_Assembly.</title>
        <authorList>
            <person name="Stuart O.P."/>
            <person name="Cleave R."/>
            <person name="Magrath M.J.L."/>
            <person name="Mikheyev A.S."/>
        </authorList>
    </citation>
    <scope>NUCLEOTIDE SEQUENCE [LARGE SCALE GENOMIC DNA]</scope>
    <source>
        <strain evidence="2">Daus_M_001</strain>
        <tissue evidence="2">Leg muscle</tissue>
    </source>
</reference>
<dbReference type="Proteomes" id="UP001159363">
    <property type="component" value="Chromosome X"/>
</dbReference>
<proteinExistence type="predicted"/>
<comment type="caution">
    <text evidence="2">The sequence shown here is derived from an EMBL/GenBank/DDBJ whole genome shotgun (WGS) entry which is preliminary data.</text>
</comment>
<feature type="compositionally biased region" description="Basic and acidic residues" evidence="1">
    <location>
        <begin position="1"/>
        <end position="10"/>
    </location>
</feature>
<evidence type="ECO:0000313" key="3">
    <source>
        <dbReference type="Proteomes" id="UP001159363"/>
    </source>
</evidence>
<feature type="region of interest" description="Disordered" evidence="1">
    <location>
        <begin position="1"/>
        <end position="98"/>
    </location>
</feature>
<gene>
    <name evidence="2" type="ORF">PR048_011667</name>
</gene>
<sequence>MTSGRSDKLRAGQSAGASRCCRCKPAHPHGAGYGPCSDQSRQLSDCVPHMQPGRRGAVSRPSVCRRHPGTRSSPLATRGRPQTSFSRRQPPPEYSERSQKLVWAHPGLPLFRWSLHPTLLSIWHKQACDQCFLTTTSLTSKDHFDSITPREVHEKILSFGRGGRAVSPLASHQGEPGSIPGQITGFSHVVIVPDDAVGRQVFSGISPTILFRHCSTLKSLHSDTTPLTRRNKRRRREKRQNRRATSSVHPPSLACAGLRDQLRCYDLRRNSAAVCTRQLPWRR</sequence>
<name>A0ABQ9HME9_9NEOP</name>
<evidence type="ECO:0000313" key="2">
    <source>
        <dbReference type="EMBL" id="KAJ8885470.1"/>
    </source>
</evidence>
<evidence type="ECO:0000256" key="1">
    <source>
        <dbReference type="SAM" id="MobiDB-lite"/>
    </source>
</evidence>
<accession>A0ABQ9HME9</accession>
<feature type="region of interest" description="Disordered" evidence="1">
    <location>
        <begin position="222"/>
        <end position="252"/>
    </location>
</feature>
<feature type="compositionally biased region" description="Basic residues" evidence="1">
    <location>
        <begin position="229"/>
        <end position="242"/>
    </location>
</feature>
<keyword evidence="3" id="KW-1185">Reference proteome</keyword>
<protein>
    <submittedName>
        <fullName evidence="2">Uncharacterized protein</fullName>
    </submittedName>
</protein>